<protein>
    <submittedName>
        <fullName evidence="12">Mechanosensitive ion channel family protein</fullName>
    </submittedName>
</protein>
<dbReference type="EMBL" id="QMBQ01000003">
    <property type="protein sequence ID" value="RAZ77010.1"/>
    <property type="molecule type" value="Genomic_DNA"/>
</dbReference>
<evidence type="ECO:0000256" key="6">
    <source>
        <dbReference type="ARBA" id="ARBA00023136"/>
    </source>
</evidence>
<dbReference type="InterPro" id="IPR023408">
    <property type="entry name" value="MscS_beta-dom_sf"/>
</dbReference>
<dbReference type="InterPro" id="IPR049278">
    <property type="entry name" value="MS_channel_C"/>
</dbReference>
<dbReference type="SUPFAM" id="SSF50182">
    <property type="entry name" value="Sm-like ribonucleoproteins"/>
    <property type="match status" value="1"/>
</dbReference>
<dbReference type="SUPFAM" id="SSF82689">
    <property type="entry name" value="Mechanosensitive channel protein MscS (YggB), C-terminal domain"/>
    <property type="match status" value="1"/>
</dbReference>
<feature type="domain" description="Mechanosensitive ion channel MscS C-terminal" evidence="10">
    <location>
        <begin position="268"/>
        <end position="356"/>
    </location>
</feature>
<feature type="transmembrane region" description="Helical" evidence="8">
    <location>
        <begin position="146"/>
        <end position="166"/>
    </location>
</feature>
<gene>
    <name evidence="12" type="ORF">DPM35_10850</name>
</gene>
<evidence type="ECO:0000256" key="4">
    <source>
        <dbReference type="ARBA" id="ARBA00022692"/>
    </source>
</evidence>
<dbReference type="PANTHER" id="PTHR30566:SF5">
    <property type="entry name" value="MECHANOSENSITIVE ION CHANNEL PROTEIN 1, MITOCHONDRIAL-RELATED"/>
    <property type="match status" value="1"/>
</dbReference>
<evidence type="ECO:0000313" key="13">
    <source>
        <dbReference type="Proteomes" id="UP000251956"/>
    </source>
</evidence>
<dbReference type="Pfam" id="PF21082">
    <property type="entry name" value="MS_channel_3rd"/>
    <property type="match status" value="1"/>
</dbReference>
<dbReference type="SUPFAM" id="SSF82861">
    <property type="entry name" value="Mechanosensitive channel protein MscS (YggB), transmembrane region"/>
    <property type="match status" value="1"/>
</dbReference>
<dbReference type="Pfam" id="PF21088">
    <property type="entry name" value="MS_channel_1st"/>
    <property type="match status" value="1"/>
</dbReference>
<comment type="caution">
    <text evidence="12">The sequence shown here is derived from an EMBL/GenBank/DDBJ whole genome shotgun (WGS) entry which is preliminary data.</text>
</comment>
<dbReference type="InterPro" id="IPR010920">
    <property type="entry name" value="LSM_dom_sf"/>
</dbReference>
<reference evidence="12 13" key="2">
    <citation type="submission" date="2018-07" db="EMBL/GenBank/DDBJ databases">
        <title>Diversity of Mesorhizobium strains in Brazil.</title>
        <authorList>
            <person name="Helene L.C.F."/>
            <person name="Dall'Agnol R."/>
            <person name="Delamuta J.R.M."/>
            <person name="Hungria M."/>
        </authorList>
    </citation>
    <scope>NUCLEOTIDE SEQUENCE [LARGE SCALE GENOMIC DNA]</scope>
    <source>
        <strain evidence="12 13">CNPSo 3140</strain>
    </source>
</reference>
<dbReference type="Gene3D" id="3.30.70.100">
    <property type="match status" value="1"/>
</dbReference>
<dbReference type="Proteomes" id="UP000251956">
    <property type="component" value="Unassembled WGS sequence"/>
</dbReference>
<keyword evidence="5 8" id="KW-1133">Transmembrane helix</keyword>
<evidence type="ECO:0000256" key="8">
    <source>
        <dbReference type="SAM" id="Phobius"/>
    </source>
</evidence>
<dbReference type="GO" id="GO:0008381">
    <property type="term" value="F:mechanosensitive monoatomic ion channel activity"/>
    <property type="evidence" value="ECO:0007669"/>
    <property type="project" value="UniProtKB-ARBA"/>
</dbReference>
<accession>A0A330GWR2</accession>
<keyword evidence="6 8" id="KW-0472">Membrane</keyword>
<feature type="domain" description="Mechanosensitive ion channel MscS" evidence="9">
    <location>
        <begin position="193"/>
        <end position="260"/>
    </location>
</feature>
<evidence type="ECO:0000313" key="12">
    <source>
        <dbReference type="EMBL" id="RAZ77010.1"/>
    </source>
</evidence>
<dbReference type="InterPro" id="IPR011014">
    <property type="entry name" value="MscS_channel_TM-2"/>
</dbReference>
<dbReference type="InterPro" id="IPR011066">
    <property type="entry name" value="MscS_channel_C_sf"/>
</dbReference>
<feature type="transmembrane region" description="Helical" evidence="8">
    <location>
        <begin position="172"/>
        <end position="191"/>
    </location>
</feature>
<evidence type="ECO:0000256" key="5">
    <source>
        <dbReference type="ARBA" id="ARBA00022989"/>
    </source>
</evidence>
<sequence>MDPNTTSWSFAAFRAAVAGIRDYGFLGVTVGQLALAVLVLAVAVALRRLFGYVMLGQIRFWSKHANGSIDNAIVEALSPPVRFIPVIVAIFAISAFLAVPPHVKEIFGQINRSLIAFTIFWALLVIVGPACSLLEGHSAAFGQAIVGWVVRVVKILLVSLGGAVILEIWGIHVGPFLAGLGLVGAAVALGAQDLFKNLIAGIFIIGEQRFQTGDWISVDGVVDGTIEFIGLRTTKVRRFDMAPVFVPNSKLADNALTNFSQMTFRRISWIIGLDYNTTVDQLRQVRDGIESYILGDGGFAQPPEAPAFVRIASFSNSSIDIMVYCFTRTTDWGEWLKIKEALAYALKDVVAKTGVGFASPNSAVYIETMPAGTEVFPLQEPPSAARPDPTPQASQPITHNGDKSDAVSRQAK</sequence>
<evidence type="ECO:0000259" key="9">
    <source>
        <dbReference type="Pfam" id="PF00924"/>
    </source>
</evidence>
<feature type="transmembrane region" description="Helical" evidence="8">
    <location>
        <begin position="114"/>
        <end position="134"/>
    </location>
</feature>
<name>A0A330GWR2_9HYPH</name>
<proteinExistence type="inferred from homology"/>
<evidence type="ECO:0000256" key="1">
    <source>
        <dbReference type="ARBA" id="ARBA00004651"/>
    </source>
</evidence>
<dbReference type="InterPro" id="IPR006685">
    <property type="entry name" value="MscS_channel_2nd"/>
</dbReference>
<dbReference type="RefSeq" id="WP_112127289.1">
    <property type="nucleotide sequence ID" value="NZ_QMBQ01000003.1"/>
</dbReference>
<evidence type="ECO:0000259" key="10">
    <source>
        <dbReference type="Pfam" id="PF21082"/>
    </source>
</evidence>
<dbReference type="GO" id="GO:0005886">
    <property type="term" value="C:plasma membrane"/>
    <property type="evidence" value="ECO:0007669"/>
    <property type="project" value="UniProtKB-SubCell"/>
</dbReference>
<dbReference type="Gene3D" id="1.10.287.1260">
    <property type="match status" value="1"/>
</dbReference>
<organism evidence="12 13">
    <name type="scientific">Mesorhizobium atlanticum</name>
    <dbReference type="NCBI Taxonomy" id="2233532"/>
    <lineage>
        <taxon>Bacteria</taxon>
        <taxon>Pseudomonadati</taxon>
        <taxon>Pseudomonadota</taxon>
        <taxon>Alphaproteobacteria</taxon>
        <taxon>Hyphomicrobiales</taxon>
        <taxon>Phyllobacteriaceae</taxon>
        <taxon>Mesorhizobium</taxon>
    </lineage>
</organism>
<evidence type="ECO:0000259" key="11">
    <source>
        <dbReference type="Pfam" id="PF21088"/>
    </source>
</evidence>
<dbReference type="OrthoDB" id="9814206at2"/>
<feature type="region of interest" description="Disordered" evidence="7">
    <location>
        <begin position="375"/>
        <end position="412"/>
    </location>
</feature>
<dbReference type="PANTHER" id="PTHR30566">
    <property type="entry name" value="YNAI-RELATED MECHANOSENSITIVE ION CHANNEL"/>
    <property type="match status" value="1"/>
</dbReference>
<keyword evidence="13" id="KW-1185">Reference proteome</keyword>
<dbReference type="InterPro" id="IPR049142">
    <property type="entry name" value="MS_channel_1st"/>
</dbReference>
<feature type="transmembrane region" description="Helical" evidence="8">
    <location>
        <begin position="23"/>
        <end position="46"/>
    </location>
</feature>
<feature type="transmembrane region" description="Helical" evidence="8">
    <location>
        <begin position="83"/>
        <end position="102"/>
    </location>
</feature>
<evidence type="ECO:0000256" key="2">
    <source>
        <dbReference type="ARBA" id="ARBA00008017"/>
    </source>
</evidence>
<evidence type="ECO:0000256" key="7">
    <source>
        <dbReference type="SAM" id="MobiDB-lite"/>
    </source>
</evidence>
<keyword evidence="4 8" id="KW-0812">Transmembrane</keyword>
<comment type="subcellular location">
    <subcellularLocation>
        <location evidence="1">Cell membrane</location>
        <topology evidence="1">Multi-pass membrane protein</topology>
    </subcellularLocation>
</comment>
<evidence type="ECO:0000256" key="3">
    <source>
        <dbReference type="ARBA" id="ARBA00022475"/>
    </source>
</evidence>
<dbReference type="Gene3D" id="2.30.30.60">
    <property type="match status" value="1"/>
</dbReference>
<feature type="domain" description="Mechanosensitive ion channel transmembrane helices 2/3" evidence="11">
    <location>
        <begin position="152"/>
        <end position="192"/>
    </location>
</feature>
<keyword evidence="3" id="KW-1003">Cell membrane</keyword>
<dbReference type="Pfam" id="PF00924">
    <property type="entry name" value="MS_channel_2nd"/>
    <property type="match status" value="1"/>
</dbReference>
<comment type="similarity">
    <text evidence="2">Belongs to the MscS (TC 1.A.23) family.</text>
</comment>
<dbReference type="AlphaFoldDB" id="A0A330GWR2"/>
<reference evidence="13" key="1">
    <citation type="submission" date="2018-06" db="EMBL/GenBank/DDBJ databases">
        <authorList>
            <person name="Helene L.C."/>
            <person name="Dall'Agnol R."/>
            <person name="Delamuta J.R."/>
            <person name="Hungria M."/>
        </authorList>
    </citation>
    <scope>NUCLEOTIDE SEQUENCE [LARGE SCALE GENOMIC DNA]</scope>
    <source>
        <strain evidence="13">CNPSo 3140</strain>
    </source>
</reference>